<sequence>MQDVVVNLAVPERSNVNIRRQDRDNDIYRTGKGEGCACQTGVTCAIKRTLAIHCRRREWRNAGRCEFGVFRCLRLPRRRTGSRKCPLTKSKVGGNATIRDLAVNCGSNRSHSVGTSARQDLLYLLISRRKMCLAHNLVQGRHLSCKFGTRLASCRAGFLRTRVIAACLAELIHQHARCPLLLAVPVFAKPNHGLHVCRRRLRPLSYWSVKVEVNQLPVEHCTRLCNRHEGNTARLARRSDEALEFLVSVARIALSLLDLGRAAASHSLTRLLTWDRPSERIRVYILNDCRRVSTTHHVEGRLQCYRHPTALSAEIADGDPCRTPRQLSLMAMVSPEHMNRRYTLDPAACGNPSAYVTSEVRCPIPVSLLASYQGDPGSIPGRVTPDFRMWEPCRTMTLVGGSSRRSPVSPAISFRCCSILASITLIGSQDFDVKSHPDLFTHSLTASRSIRSGNITVMQPADQGAISPTRQVSQIQLPMSVVTSAVYASRIPHVSVGWNGDIWAALNIEVLRSDESEAREEYGAAFQEMQARVTREIPEKTRRPGASPGTIPTREKSGVKRPGIETGSPCWEKSLHVLYSGLSTRDSIGRQLVDNKRRRVCLSGIARTNGTKRDVQSRYVSLIRRRIPHVYTSRITYVTLDLQDGTV</sequence>
<reference evidence="2 3" key="1">
    <citation type="submission" date="2023-02" db="EMBL/GenBank/DDBJ databases">
        <title>LHISI_Scaffold_Assembly.</title>
        <authorList>
            <person name="Stuart O.P."/>
            <person name="Cleave R."/>
            <person name="Magrath M.J.L."/>
            <person name="Mikheyev A.S."/>
        </authorList>
    </citation>
    <scope>NUCLEOTIDE SEQUENCE [LARGE SCALE GENOMIC DNA]</scope>
    <source>
        <strain evidence="2">Daus_M_001</strain>
        <tissue evidence="2">Leg muscle</tissue>
    </source>
</reference>
<name>A0ABQ9HUK3_9NEOP</name>
<dbReference type="EMBL" id="JARBHB010000003">
    <property type="protein sequence ID" value="KAJ8888077.1"/>
    <property type="molecule type" value="Genomic_DNA"/>
</dbReference>
<evidence type="ECO:0000256" key="1">
    <source>
        <dbReference type="SAM" id="MobiDB-lite"/>
    </source>
</evidence>
<gene>
    <name evidence="2" type="ORF">PR048_007564</name>
</gene>
<evidence type="ECO:0000313" key="2">
    <source>
        <dbReference type="EMBL" id="KAJ8888077.1"/>
    </source>
</evidence>
<accession>A0ABQ9HUK3</accession>
<keyword evidence="3" id="KW-1185">Reference proteome</keyword>
<comment type="caution">
    <text evidence="2">The sequence shown here is derived from an EMBL/GenBank/DDBJ whole genome shotgun (WGS) entry which is preliminary data.</text>
</comment>
<dbReference type="Proteomes" id="UP001159363">
    <property type="component" value="Chromosome 3"/>
</dbReference>
<organism evidence="2 3">
    <name type="scientific">Dryococelus australis</name>
    <dbReference type="NCBI Taxonomy" id="614101"/>
    <lineage>
        <taxon>Eukaryota</taxon>
        <taxon>Metazoa</taxon>
        <taxon>Ecdysozoa</taxon>
        <taxon>Arthropoda</taxon>
        <taxon>Hexapoda</taxon>
        <taxon>Insecta</taxon>
        <taxon>Pterygota</taxon>
        <taxon>Neoptera</taxon>
        <taxon>Polyneoptera</taxon>
        <taxon>Phasmatodea</taxon>
        <taxon>Verophasmatodea</taxon>
        <taxon>Anareolatae</taxon>
        <taxon>Phasmatidae</taxon>
        <taxon>Eurycanthinae</taxon>
        <taxon>Dryococelus</taxon>
    </lineage>
</organism>
<protein>
    <submittedName>
        <fullName evidence="2">Uncharacterized protein</fullName>
    </submittedName>
</protein>
<evidence type="ECO:0000313" key="3">
    <source>
        <dbReference type="Proteomes" id="UP001159363"/>
    </source>
</evidence>
<proteinExistence type="predicted"/>
<feature type="region of interest" description="Disordered" evidence="1">
    <location>
        <begin position="539"/>
        <end position="565"/>
    </location>
</feature>